<keyword evidence="3" id="KW-1185">Reference proteome</keyword>
<protein>
    <submittedName>
        <fullName evidence="2">Uncharacterized protein</fullName>
    </submittedName>
</protein>
<sequence>MDVDVPSSVDLEMVDAPDLIDDDDVDSVVDIEMPDAPPLDDVDLGHLVDVSVVSVDMLDADDMIDESYEPLLCQGSPLPALPAPTPPTLNLSTMSAALDDMIVKEEEQEQPMLAHPVLDPLPTPVSADFDDDTAMDQQDGVADETISVSIKVIVAISSPLACSRRTDSPGSVQLQLHRFGADTATAPPTEPATINFDFEQFEYPEERPIAQPQSRLQGRQGQSSASASATAPTPVAPVASSSAFPGWTSTTPSSSANNAPHVSSSPSSPTVDKGKGKASESSPEAEPADNEEEERWKEILDDDEDARQYTGTQLRMFCEDMVSEMAIFMNHSPTCASLSPRWVAAWKEKAMEQYGPDDNPDDYLFDRDSVESVLRRWVRFAVVLRSGGLDSDQQNAILPHVKEVAAEEGLDLGNVVV</sequence>
<evidence type="ECO:0000256" key="1">
    <source>
        <dbReference type="SAM" id="MobiDB-lite"/>
    </source>
</evidence>
<gene>
    <name evidence="2" type="ORF">C8A03DRAFT_37800</name>
</gene>
<comment type="caution">
    <text evidence="2">The sequence shown here is derived from an EMBL/GenBank/DDBJ whole genome shotgun (WGS) entry which is preliminary data.</text>
</comment>
<accession>A0AAN7C302</accession>
<reference evidence="2" key="1">
    <citation type="journal article" date="2023" name="Mol. Phylogenet. Evol.">
        <title>Genome-scale phylogeny and comparative genomics of the fungal order Sordariales.</title>
        <authorList>
            <person name="Hensen N."/>
            <person name="Bonometti L."/>
            <person name="Westerberg I."/>
            <person name="Brannstrom I.O."/>
            <person name="Guillou S."/>
            <person name="Cros-Aarteil S."/>
            <person name="Calhoun S."/>
            <person name="Haridas S."/>
            <person name="Kuo A."/>
            <person name="Mondo S."/>
            <person name="Pangilinan J."/>
            <person name="Riley R."/>
            <person name="LaButti K."/>
            <person name="Andreopoulos B."/>
            <person name="Lipzen A."/>
            <person name="Chen C."/>
            <person name="Yan M."/>
            <person name="Daum C."/>
            <person name="Ng V."/>
            <person name="Clum A."/>
            <person name="Steindorff A."/>
            <person name="Ohm R.A."/>
            <person name="Martin F."/>
            <person name="Silar P."/>
            <person name="Natvig D.O."/>
            <person name="Lalanne C."/>
            <person name="Gautier V."/>
            <person name="Ament-Velasquez S.L."/>
            <person name="Kruys A."/>
            <person name="Hutchinson M.I."/>
            <person name="Powell A.J."/>
            <person name="Barry K."/>
            <person name="Miller A.N."/>
            <person name="Grigoriev I.V."/>
            <person name="Debuchy R."/>
            <person name="Gladieux P."/>
            <person name="Hiltunen Thoren M."/>
            <person name="Johannesson H."/>
        </authorList>
    </citation>
    <scope>NUCLEOTIDE SEQUENCE</scope>
    <source>
        <strain evidence="2">CBS 532.94</strain>
    </source>
</reference>
<name>A0AAN7C302_9PEZI</name>
<evidence type="ECO:0000313" key="2">
    <source>
        <dbReference type="EMBL" id="KAK4234426.1"/>
    </source>
</evidence>
<dbReference type="Proteomes" id="UP001303760">
    <property type="component" value="Unassembled WGS sequence"/>
</dbReference>
<organism evidence="2 3">
    <name type="scientific">Achaetomium macrosporum</name>
    <dbReference type="NCBI Taxonomy" id="79813"/>
    <lineage>
        <taxon>Eukaryota</taxon>
        <taxon>Fungi</taxon>
        <taxon>Dikarya</taxon>
        <taxon>Ascomycota</taxon>
        <taxon>Pezizomycotina</taxon>
        <taxon>Sordariomycetes</taxon>
        <taxon>Sordariomycetidae</taxon>
        <taxon>Sordariales</taxon>
        <taxon>Chaetomiaceae</taxon>
        <taxon>Achaetomium</taxon>
    </lineage>
</organism>
<feature type="region of interest" description="Disordered" evidence="1">
    <location>
        <begin position="210"/>
        <end position="304"/>
    </location>
</feature>
<feature type="compositionally biased region" description="Low complexity" evidence="1">
    <location>
        <begin position="223"/>
        <end position="269"/>
    </location>
</feature>
<dbReference type="EMBL" id="MU860371">
    <property type="protein sequence ID" value="KAK4234426.1"/>
    <property type="molecule type" value="Genomic_DNA"/>
</dbReference>
<proteinExistence type="predicted"/>
<dbReference type="AlphaFoldDB" id="A0AAN7C302"/>
<feature type="compositionally biased region" description="Polar residues" evidence="1">
    <location>
        <begin position="211"/>
        <end position="222"/>
    </location>
</feature>
<reference evidence="2" key="2">
    <citation type="submission" date="2023-05" db="EMBL/GenBank/DDBJ databases">
        <authorList>
            <consortium name="Lawrence Berkeley National Laboratory"/>
            <person name="Steindorff A."/>
            <person name="Hensen N."/>
            <person name="Bonometti L."/>
            <person name="Westerberg I."/>
            <person name="Brannstrom I.O."/>
            <person name="Guillou S."/>
            <person name="Cros-Aarteil S."/>
            <person name="Calhoun S."/>
            <person name="Haridas S."/>
            <person name="Kuo A."/>
            <person name="Mondo S."/>
            <person name="Pangilinan J."/>
            <person name="Riley R."/>
            <person name="Labutti K."/>
            <person name="Andreopoulos B."/>
            <person name="Lipzen A."/>
            <person name="Chen C."/>
            <person name="Yanf M."/>
            <person name="Daum C."/>
            <person name="Ng V."/>
            <person name="Clum A."/>
            <person name="Ohm R."/>
            <person name="Martin F."/>
            <person name="Silar P."/>
            <person name="Natvig D."/>
            <person name="Lalanne C."/>
            <person name="Gautier V."/>
            <person name="Ament-Velasquez S.L."/>
            <person name="Kruys A."/>
            <person name="Hutchinson M.I."/>
            <person name="Powell A.J."/>
            <person name="Barry K."/>
            <person name="Miller A.N."/>
            <person name="Grigoriev I.V."/>
            <person name="Debuchy R."/>
            <person name="Gladieux P."/>
            <person name="Thoren M.H."/>
            <person name="Johannesson H."/>
        </authorList>
    </citation>
    <scope>NUCLEOTIDE SEQUENCE</scope>
    <source>
        <strain evidence="2">CBS 532.94</strain>
    </source>
</reference>
<evidence type="ECO:0000313" key="3">
    <source>
        <dbReference type="Proteomes" id="UP001303760"/>
    </source>
</evidence>